<keyword evidence="4" id="KW-1185">Reference proteome</keyword>
<dbReference type="Proteomes" id="UP000471152">
    <property type="component" value="Unassembled WGS sequence"/>
</dbReference>
<proteinExistence type="predicted"/>
<feature type="transmembrane region" description="Helical" evidence="1">
    <location>
        <begin position="88"/>
        <end position="107"/>
    </location>
</feature>
<feature type="transmembrane region" description="Helical" evidence="1">
    <location>
        <begin position="37"/>
        <end position="55"/>
    </location>
</feature>
<dbReference type="AlphaFoldDB" id="A0A6P0ERQ6"/>
<evidence type="ECO:0000313" key="3">
    <source>
        <dbReference type="EMBL" id="NEN51309.1"/>
    </source>
</evidence>
<name>A0A6P0ERQ6_9ACTN</name>
<gene>
    <name evidence="3" type="ORF">G3R41_10240</name>
    <name evidence="2" type="ORF">GCU67_09585</name>
</gene>
<keyword evidence="1" id="KW-1133">Transmembrane helix</keyword>
<sequence>MTTSTLTRVRSRLPSAVPAAIGLAVGFGVAQATGVRALGGVVLAAGGLVAGWLWWSRRGAAVAAALAVAYLAAFALAHVLALGLDWPAWLAVGLVTAAVAALSWVVVDRPAT</sequence>
<evidence type="ECO:0000313" key="4">
    <source>
        <dbReference type="Proteomes" id="UP000468828"/>
    </source>
</evidence>
<organism evidence="2 4">
    <name type="scientific">Modestobacter muralis</name>
    <dbReference type="NCBI Taxonomy" id="1608614"/>
    <lineage>
        <taxon>Bacteria</taxon>
        <taxon>Bacillati</taxon>
        <taxon>Actinomycetota</taxon>
        <taxon>Actinomycetes</taxon>
        <taxon>Geodermatophilales</taxon>
        <taxon>Geodermatophilaceae</taxon>
        <taxon>Modestobacter</taxon>
    </lineage>
</organism>
<evidence type="ECO:0000313" key="5">
    <source>
        <dbReference type="Proteomes" id="UP000471152"/>
    </source>
</evidence>
<reference evidence="2 4" key="1">
    <citation type="submission" date="2020-01" db="EMBL/GenBank/DDBJ databases">
        <title>the WGS Modestobacter muralis CPCC 204518.</title>
        <authorList>
            <person name="Jiang Z."/>
        </authorList>
    </citation>
    <scope>NUCLEOTIDE SEQUENCE [LARGE SCALE GENOMIC DNA]</scope>
    <source>
        <strain evidence="2 4">DSM 100205</strain>
    </source>
</reference>
<keyword evidence="1" id="KW-0472">Membrane</keyword>
<dbReference type="Proteomes" id="UP000468828">
    <property type="component" value="Unassembled WGS sequence"/>
</dbReference>
<dbReference type="EMBL" id="JAAGWB010000024">
    <property type="protein sequence ID" value="NEN51309.1"/>
    <property type="molecule type" value="Genomic_DNA"/>
</dbReference>
<evidence type="ECO:0000313" key="2">
    <source>
        <dbReference type="EMBL" id="NEK94421.1"/>
    </source>
</evidence>
<keyword evidence="1" id="KW-0812">Transmembrane</keyword>
<feature type="transmembrane region" description="Helical" evidence="1">
    <location>
        <begin position="62"/>
        <end position="82"/>
    </location>
</feature>
<feature type="transmembrane region" description="Helical" evidence="1">
    <location>
        <begin position="12"/>
        <end position="31"/>
    </location>
</feature>
<accession>A0A6P0ERQ6</accession>
<dbReference type="RefSeq" id="WP_163610999.1">
    <property type="nucleotide sequence ID" value="NZ_JAAGWB010000024.1"/>
</dbReference>
<comment type="caution">
    <text evidence="2">The sequence shown here is derived from an EMBL/GenBank/DDBJ whole genome shotgun (WGS) entry which is preliminary data.</text>
</comment>
<dbReference type="EMBL" id="JAAGWH010000022">
    <property type="protein sequence ID" value="NEK94421.1"/>
    <property type="molecule type" value="Genomic_DNA"/>
</dbReference>
<evidence type="ECO:0000256" key="1">
    <source>
        <dbReference type="SAM" id="Phobius"/>
    </source>
</evidence>
<reference evidence="3 5" key="2">
    <citation type="submission" date="2020-02" db="EMBL/GenBank/DDBJ databases">
        <title>The WGS of Modestobacter muralis DSM 100205.</title>
        <authorList>
            <person name="Jiang Z."/>
        </authorList>
    </citation>
    <scope>NUCLEOTIDE SEQUENCE [LARGE SCALE GENOMIC DNA]</scope>
    <source>
        <strain evidence="3 5">DSM 100205</strain>
    </source>
</reference>
<protein>
    <submittedName>
        <fullName evidence="2">Uncharacterized protein</fullName>
    </submittedName>
</protein>